<reference evidence="2 3" key="1">
    <citation type="submission" date="2014-04" db="EMBL/GenBank/DDBJ databases">
        <authorList>
            <person name="Hornung B.V."/>
        </authorList>
    </citation>
    <scope>NUCLEOTIDE SEQUENCE [LARGE SCALE GENOMIC DNA]</scope>
    <source>
        <strain evidence="2 3">CRIB</strain>
    </source>
</reference>
<organism evidence="2 3">
    <name type="scientific">Romboutsia ilealis</name>
    <dbReference type="NCBI Taxonomy" id="1115758"/>
    <lineage>
        <taxon>Bacteria</taxon>
        <taxon>Bacillati</taxon>
        <taxon>Bacillota</taxon>
        <taxon>Clostridia</taxon>
        <taxon>Peptostreptococcales</taxon>
        <taxon>Peptostreptococcaceae</taxon>
        <taxon>Romboutsia</taxon>
    </lineage>
</organism>
<dbReference type="RefSeq" id="WP_180702230.1">
    <property type="nucleotide sequence ID" value="NZ_CAOJQT010000042.1"/>
</dbReference>
<dbReference type="KEGG" id="ril:CRIB_2128"/>
<dbReference type="Gene3D" id="2.30.42.10">
    <property type="match status" value="1"/>
</dbReference>
<proteinExistence type="predicted"/>
<evidence type="ECO:0000313" key="2">
    <source>
        <dbReference type="EMBL" id="CED94731.1"/>
    </source>
</evidence>
<evidence type="ECO:0000313" key="3">
    <source>
        <dbReference type="Proteomes" id="UP000245622"/>
    </source>
</evidence>
<dbReference type="InterPro" id="IPR036034">
    <property type="entry name" value="PDZ_sf"/>
</dbReference>
<name>A0A1V1I3A7_9FIRM</name>
<keyword evidence="3" id="KW-1185">Reference proteome</keyword>
<protein>
    <submittedName>
        <fullName evidence="2">SpoIVB peptidase</fullName>
    </submittedName>
</protein>
<dbReference type="Proteomes" id="UP000245622">
    <property type="component" value="Chromosome 1"/>
</dbReference>
<dbReference type="GeneID" id="82206156"/>
<accession>A0A1V1I3A7</accession>
<evidence type="ECO:0000259" key="1">
    <source>
        <dbReference type="PROSITE" id="PS51494"/>
    </source>
</evidence>
<dbReference type="EMBL" id="LN555523">
    <property type="protein sequence ID" value="CED94731.1"/>
    <property type="molecule type" value="Genomic_DNA"/>
</dbReference>
<dbReference type="SUPFAM" id="SSF50156">
    <property type="entry name" value="PDZ domain-like"/>
    <property type="match status" value="1"/>
</dbReference>
<feature type="domain" description="Peptidase S55" evidence="1">
    <location>
        <begin position="109"/>
        <end position="329"/>
    </location>
</feature>
<dbReference type="Pfam" id="PF05580">
    <property type="entry name" value="Peptidase_S55"/>
    <property type="match status" value="1"/>
</dbReference>
<sequence length="329" mass="36698">MFYKNSRKKTINTKFSLIACLLFLLYFFSNNLIYAASITNTENDFLIPIGNILHIEAQLENVIVRSCIKDSPFALGDEILNINNSTINNYCDFSNILNALPNNTNIVEVTLKRNDHIVNIKTVKEKLEEINSTDSISGFATLTYIDPISKKFGAVAHPISLGNSRKIKIKEGYISTTSNLNIEKSYRGSVGCISAQPKDYIGKFTDNTDFGIKGDVATFDISQYEKYKIASLNEVKRGKAQIILQTSDEGCKKFDIEILNIENQKNPKSKTFKIRIIDKELLQLTGGIVQGMSGTPIVQDDKIIGAISHAVENDPTTGYAVFIKWMVGK</sequence>
<dbReference type="InterPro" id="IPR008763">
    <property type="entry name" value="Peptidase_S55"/>
</dbReference>
<dbReference type="PROSITE" id="PS51494">
    <property type="entry name" value="SPOIVB"/>
    <property type="match status" value="1"/>
</dbReference>
<dbReference type="AlphaFoldDB" id="A0A1V1I3A7"/>
<gene>
    <name evidence="2" type="ORF">CRIB_2128</name>
</gene>